<dbReference type="Proteomes" id="UP000095228">
    <property type="component" value="Chromosome"/>
</dbReference>
<feature type="transmembrane region" description="Helical" evidence="1">
    <location>
        <begin position="124"/>
        <end position="143"/>
    </location>
</feature>
<keyword evidence="1" id="KW-0812">Transmembrane</keyword>
<keyword evidence="1" id="KW-1133">Transmembrane helix</keyword>
<proteinExistence type="predicted"/>
<dbReference type="EMBL" id="CP016094">
    <property type="protein sequence ID" value="AOS44716.1"/>
    <property type="molecule type" value="Genomic_DNA"/>
</dbReference>
<dbReference type="STRING" id="1838286.Verru16b_01783"/>
<gene>
    <name evidence="2" type="ORF">Verru16b_01783</name>
</gene>
<organism evidence="2 3">
    <name type="scientific">Lacunisphaera limnophila</name>
    <dbReference type="NCBI Taxonomy" id="1838286"/>
    <lineage>
        <taxon>Bacteria</taxon>
        <taxon>Pseudomonadati</taxon>
        <taxon>Verrucomicrobiota</taxon>
        <taxon>Opitutia</taxon>
        <taxon>Opitutales</taxon>
        <taxon>Opitutaceae</taxon>
        <taxon>Lacunisphaera</taxon>
    </lineage>
</organism>
<evidence type="ECO:0000256" key="1">
    <source>
        <dbReference type="SAM" id="Phobius"/>
    </source>
</evidence>
<dbReference type="OrthoDB" id="9813621at2"/>
<reference evidence="2 3" key="1">
    <citation type="submission" date="2016-06" db="EMBL/GenBank/DDBJ databases">
        <title>Three novel species with peptidoglycan cell walls form the new genus Lacunisphaera gen. nov. in the family Opitutaceae of the verrucomicrobial subdivision 4.</title>
        <authorList>
            <person name="Rast P."/>
            <person name="Gloeckner I."/>
            <person name="Jogler M."/>
            <person name="Boedeker C."/>
            <person name="Jeske O."/>
            <person name="Wiegand S."/>
            <person name="Reinhardt R."/>
            <person name="Schumann P."/>
            <person name="Rohde M."/>
            <person name="Spring S."/>
            <person name="Gloeckner F.O."/>
            <person name="Jogler C."/>
        </authorList>
    </citation>
    <scope>NUCLEOTIDE SEQUENCE [LARGE SCALE GENOMIC DNA]</scope>
    <source>
        <strain evidence="2 3">IG16b</strain>
    </source>
</reference>
<name>A0A1D8AV50_9BACT</name>
<dbReference type="RefSeq" id="WP_069961941.1">
    <property type="nucleotide sequence ID" value="NZ_CP016094.1"/>
</dbReference>
<feature type="transmembrane region" description="Helical" evidence="1">
    <location>
        <begin position="33"/>
        <end position="54"/>
    </location>
</feature>
<keyword evidence="3" id="KW-1185">Reference proteome</keyword>
<dbReference type="KEGG" id="obg:Verru16b_01783"/>
<dbReference type="AlphaFoldDB" id="A0A1D8AV50"/>
<feature type="transmembrane region" description="Helical" evidence="1">
    <location>
        <begin position="66"/>
        <end position="89"/>
    </location>
</feature>
<keyword evidence="1" id="KW-0472">Membrane</keyword>
<protein>
    <submittedName>
        <fullName evidence="2">Uncharacterized protein</fullName>
    </submittedName>
</protein>
<sequence length="189" mass="20242">MKPKDYLLIALVPLALLLIPLTGQLTVDGWNWTWHDFVFAWVVFATTTFFYRLLATRRVANLAYKAAAALAVLTGFLVFWISAAVQIIGDENPANVLYLAVILTGLIGTGVARFQPAGMARAAFATAGVTFLIPVVALLFWPADFSPGVAKVFLLNGGFVLLFTASGLLFRHAAGQAGSNHAMTTPAQS</sequence>
<accession>A0A1D8AV50</accession>
<feature type="transmembrane region" description="Helical" evidence="1">
    <location>
        <begin position="149"/>
        <end position="170"/>
    </location>
</feature>
<evidence type="ECO:0000313" key="3">
    <source>
        <dbReference type="Proteomes" id="UP000095228"/>
    </source>
</evidence>
<evidence type="ECO:0000313" key="2">
    <source>
        <dbReference type="EMBL" id="AOS44716.1"/>
    </source>
</evidence>
<feature type="transmembrane region" description="Helical" evidence="1">
    <location>
        <begin position="95"/>
        <end position="112"/>
    </location>
</feature>